<dbReference type="eggNOG" id="COG2188">
    <property type="taxonomic scope" value="Bacteria"/>
</dbReference>
<dbReference type="Pfam" id="PF00392">
    <property type="entry name" value="GntR"/>
    <property type="match status" value="1"/>
</dbReference>
<dbReference type="GO" id="GO:0003677">
    <property type="term" value="F:DNA binding"/>
    <property type="evidence" value="ECO:0007669"/>
    <property type="project" value="UniProtKB-KW"/>
</dbReference>
<dbReference type="InterPro" id="IPR036390">
    <property type="entry name" value="WH_DNA-bd_sf"/>
</dbReference>
<dbReference type="CDD" id="cd07377">
    <property type="entry name" value="WHTH_GntR"/>
    <property type="match status" value="1"/>
</dbReference>
<dbReference type="PANTHER" id="PTHR44846:SF16">
    <property type="entry name" value="TRANSCRIPTIONAL REGULATOR PHNF-RELATED"/>
    <property type="match status" value="1"/>
</dbReference>
<evidence type="ECO:0000256" key="1">
    <source>
        <dbReference type="ARBA" id="ARBA00023015"/>
    </source>
</evidence>
<dbReference type="Pfam" id="PF07702">
    <property type="entry name" value="UTRA"/>
    <property type="match status" value="1"/>
</dbReference>
<reference evidence="5" key="1">
    <citation type="submission" date="2017-12" db="EMBL/GenBank/DDBJ databases">
        <title>FDA dAtabase for Regulatory Grade micrObial Sequences (FDA-ARGOS): Supporting development and validation of Infectious Disease Dx tests.</title>
        <authorList>
            <person name="Campos J."/>
            <person name="Goldberg B."/>
            <person name="Tallon L."/>
            <person name="Sadzewicz L."/>
            <person name="Sengamalay N."/>
            <person name="Ott S."/>
            <person name="Godinez A."/>
            <person name="Nagaraj S."/>
            <person name="Vyas G."/>
            <person name="Aluvathingal J."/>
            <person name="Nadendla S."/>
            <person name="Geyer C."/>
            <person name="Nandy P."/>
            <person name="Hobson J."/>
            <person name="Sichtig H."/>
        </authorList>
    </citation>
    <scope>NUCLEOTIDE SEQUENCE</scope>
    <source>
        <strain evidence="5">FDAARGOS_252</strain>
    </source>
</reference>
<dbReference type="AlphaFoldDB" id="A0A1V0GUD5"/>
<organism evidence="5 6">
    <name type="scientific">Paracoccus yeei</name>
    <dbReference type="NCBI Taxonomy" id="147645"/>
    <lineage>
        <taxon>Bacteria</taxon>
        <taxon>Pseudomonadati</taxon>
        <taxon>Pseudomonadota</taxon>
        <taxon>Alphaproteobacteria</taxon>
        <taxon>Rhodobacterales</taxon>
        <taxon>Paracoccaceae</taxon>
        <taxon>Paracoccus</taxon>
    </lineage>
</organism>
<keyword evidence="2" id="KW-0238">DNA-binding</keyword>
<keyword evidence="6" id="KW-1185">Reference proteome</keyword>
<dbReference type="PANTHER" id="PTHR44846">
    <property type="entry name" value="MANNOSYL-D-GLYCERATE TRANSPORT/METABOLISM SYSTEM REPRESSOR MNGR-RELATED"/>
    <property type="match status" value="1"/>
</dbReference>
<dbReference type="Proteomes" id="UP000191257">
    <property type="component" value="Chromosome"/>
</dbReference>
<evidence type="ECO:0000256" key="3">
    <source>
        <dbReference type="ARBA" id="ARBA00023163"/>
    </source>
</evidence>
<dbReference type="SUPFAM" id="SSF46785">
    <property type="entry name" value="Winged helix' DNA-binding domain"/>
    <property type="match status" value="1"/>
</dbReference>
<dbReference type="InterPro" id="IPR036388">
    <property type="entry name" value="WH-like_DNA-bd_sf"/>
</dbReference>
<dbReference type="STRING" id="147645.A6J80_14580"/>
<dbReference type="Gene3D" id="1.10.10.10">
    <property type="entry name" value="Winged helix-like DNA-binding domain superfamily/Winged helix DNA-binding domain"/>
    <property type="match status" value="1"/>
</dbReference>
<dbReference type="InterPro" id="IPR011663">
    <property type="entry name" value="UTRA"/>
</dbReference>
<feature type="domain" description="HTH gntR-type" evidence="4">
    <location>
        <begin position="8"/>
        <end position="76"/>
    </location>
</feature>
<dbReference type="SMART" id="SM00866">
    <property type="entry name" value="UTRA"/>
    <property type="match status" value="1"/>
</dbReference>
<sequence length="235" mass="26259">MTERTAPGSKAQAIAAEVRRRIVDREWRQGDRIPDEAELAIEFGVARATVNKALQLLAEEGLLDRKRRAGTHVTVNPARKATLTIPIVREQIEGAGMEYSHRLIDQRSHPLPPEVAARMGLPEGAALIRLRTVHYGDARPFQSEDRWINPVAAPGAEATDFQRINANEWLVRNFPWSRGDMIFSAENADARDARLLGTRQGTALLILHRTTWNDLGPITSVRLAFHPGYRLIATP</sequence>
<evidence type="ECO:0000256" key="2">
    <source>
        <dbReference type="ARBA" id="ARBA00023125"/>
    </source>
</evidence>
<evidence type="ECO:0000259" key="4">
    <source>
        <dbReference type="PROSITE" id="PS50949"/>
    </source>
</evidence>
<dbReference type="Gene3D" id="3.40.1410.10">
    <property type="entry name" value="Chorismate lyase-like"/>
    <property type="match status" value="1"/>
</dbReference>
<keyword evidence="1" id="KW-0805">Transcription regulation</keyword>
<dbReference type="RefSeq" id="WP_080621976.1">
    <property type="nucleotide sequence ID" value="NZ_CAWMZI010000001.1"/>
</dbReference>
<dbReference type="PRINTS" id="PR00035">
    <property type="entry name" value="HTHGNTR"/>
</dbReference>
<evidence type="ECO:0000313" key="5">
    <source>
        <dbReference type="EMBL" id="ARC37428.1"/>
    </source>
</evidence>
<dbReference type="EMBL" id="CP020442">
    <property type="protein sequence ID" value="ARC37428.1"/>
    <property type="molecule type" value="Genomic_DNA"/>
</dbReference>
<keyword evidence="3" id="KW-0804">Transcription</keyword>
<dbReference type="KEGG" id="pye:A6J80_14580"/>
<dbReference type="InterPro" id="IPR050679">
    <property type="entry name" value="Bact_HTH_transcr_reg"/>
</dbReference>
<dbReference type="InterPro" id="IPR028978">
    <property type="entry name" value="Chorismate_lyase_/UTRA_dom_sf"/>
</dbReference>
<dbReference type="SUPFAM" id="SSF64288">
    <property type="entry name" value="Chorismate lyase-like"/>
    <property type="match status" value="1"/>
</dbReference>
<accession>A0A1V0GUD5</accession>
<name>A0A1V0GUD5_9RHOB</name>
<proteinExistence type="predicted"/>
<protein>
    <submittedName>
        <fullName evidence="5">UTRA domain-containing protein</fullName>
    </submittedName>
</protein>
<dbReference type="PROSITE" id="PS50949">
    <property type="entry name" value="HTH_GNTR"/>
    <property type="match status" value="1"/>
</dbReference>
<dbReference type="GO" id="GO:0003700">
    <property type="term" value="F:DNA-binding transcription factor activity"/>
    <property type="evidence" value="ECO:0007669"/>
    <property type="project" value="InterPro"/>
</dbReference>
<dbReference type="SMART" id="SM00345">
    <property type="entry name" value="HTH_GNTR"/>
    <property type="match status" value="1"/>
</dbReference>
<evidence type="ECO:0000313" key="6">
    <source>
        <dbReference type="Proteomes" id="UP000191257"/>
    </source>
</evidence>
<gene>
    <name evidence="5" type="ORF">A6J80_14580</name>
</gene>
<dbReference type="InterPro" id="IPR000524">
    <property type="entry name" value="Tscrpt_reg_HTH_GntR"/>
</dbReference>